<dbReference type="FunFam" id="1.10.10.10:FF:000001">
    <property type="entry name" value="LysR family transcriptional regulator"/>
    <property type="match status" value="1"/>
</dbReference>
<dbReference type="SUPFAM" id="SSF46785">
    <property type="entry name" value="Winged helix' DNA-binding domain"/>
    <property type="match status" value="1"/>
</dbReference>
<dbReference type="InterPro" id="IPR036390">
    <property type="entry name" value="WH_DNA-bd_sf"/>
</dbReference>
<keyword evidence="2" id="KW-0805">Transcription regulation</keyword>
<evidence type="ECO:0000256" key="2">
    <source>
        <dbReference type="ARBA" id="ARBA00023015"/>
    </source>
</evidence>
<reference evidence="6 7" key="1">
    <citation type="submission" date="2019-03" db="EMBL/GenBank/DDBJ databases">
        <title>Genomic Encyclopedia of Type Strains, Phase III (KMG-III): the genomes of soil and plant-associated and newly described type strains.</title>
        <authorList>
            <person name="Whitman W."/>
        </authorList>
    </citation>
    <scope>NUCLEOTIDE SEQUENCE [LARGE SCALE GENOMIC DNA]</scope>
    <source>
        <strain evidence="6 7">CGMCC 1.7660</strain>
    </source>
</reference>
<keyword evidence="4" id="KW-0804">Transcription</keyword>
<dbReference type="InterPro" id="IPR036388">
    <property type="entry name" value="WH-like_DNA-bd_sf"/>
</dbReference>
<keyword evidence="3 6" id="KW-0238">DNA-binding</keyword>
<dbReference type="GO" id="GO:0003700">
    <property type="term" value="F:DNA-binding transcription factor activity"/>
    <property type="evidence" value="ECO:0007669"/>
    <property type="project" value="InterPro"/>
</dbReference>
<dbReference type="Pfam" id="PF00126">
    <property type="entry name" value="HTH_1"/>
    <property type="match status" value="1"/>
</dbReference>
<gene>
    <name evidence="6" type="ORF">A8950_0275</name>
</gene>
<name>A0A4R6WSQ5_9PROT</name>
<organism evidence="6 7">
    <name type="scientific">Dongia mobilis</name>
    <dbReference type="NCBI Taxonomy" id="578943"/>
    <lineage>
        <taxon>Bacteria</taxon>
        <taxon>Pseudomonadati</taxon>
        <taxon>Pseudomonadota</taxon>
        <taxon>Alphaproteobacteria</taxon>
        <taxon>Rhodospirillales</taxon>
        <taxon>Dongiaceae</taxon>
        <taxon>Dongia</taxon>
    </lineage>
</organism>
<dbReference type="PROSITE" id="PS50931">
    <property type="entry name" value="HTH_LYSR"/>
    <property type="match status" value="1"/>
</dbReference>
<evidence type="ECO:0000259" key="5">
    <source>
        <dbReference type="PROSITE" id="PS50931"/>
    </source>
</evidence>
<feature type="domain" description="HTH lysR-type" evidence="5">
    <location>
        <begin position="15"/>
        <end position="72"/>
    </location>
</feature>
<dbReference type="InterPro" id="IPR050176">
    <property type="entry name" value="LTTR"/>
</dbReference>
<dbReference type="Gene3D" id="1.10.10.10">
    <property type="entry name" value="Winged helix-like DNA-binding domain superfamily/Winged helix DNA-binding domain"/>
    <property type="match status" value="1"/>
</dbReference>
<dbReference type="Gene3D" id="3.40.190.10">
    <property type="entry name" value="Periplasmic binding protein-like II"/>
    <property type="match status" value="2"/>
</dbReference>
<dbReference type="Proteomes" id="UP000295783">
    <property type="component" value="Unassembled WGS sequence"/>
</dbReference>
<dbReference type="OrthoDB" id="9789529at2"/>
<dbReference type="SUPFAM" id="SSF53850">
    <property type="entry name" value="Periplasmic binding protein-like II"/>
    <property type="match status" value="1"/>
</dbReference>
<evidence type="ECO:0000313" key="7">
    <source>
        <dbReference type="Proteomes" id="UP000295783"/>
    </source>
</evidence>
<evidence type="ECO:0000313" key="6">
    <source>
        <dbReference type="EMBL" id="TDQ85488.1"/>
    </source>
</evidence>
<keyword evidence="7" id="KW-1185">Reference proteome</keyword>
<evidence type="ECO:0000256" key="4">
    <source>
        <dbReference type="ARBA" id="ARBA00023163"/>
    </source>
</evidence>
<comment type="caution">
    <text evidence="6">The sequence shown here is derived from an EMBL/GenBank/DDBJ whole genome shotgun (WGS) entry which is preliminary data.</text>
</comment>
<dbReference type="AlphaFoldDB" id="A0A4R6WSQ5"/>
<accession>A0A4R6WSQ5</accession>
<comment type="similarity">
    <text evidence="1">Belongs to the LysR transcriptional regulatory family.</text>
</comment>
<dbReference type="InterPro" id="IPR000847">
    <property type="entry name" value="LysR_HTH_N"/>
</dbReference>
<dbReference type="GO" id="GO:0003677">
    <property type="term" value="F:DNA binding"/>
    <property type="evidence" value="ECO:0007669"/>
    <property type="project" value="UniProtKB-KW"/>
</dbReference>
<protein>
    <submittedName>
        <fullName evidence="6">DNA-binding transcriptional LysR family regulator</fullName>
    </submittedName>
</protein>
<dbReference type="PANTHER" id="PTHR30579:SF7">
    <property type="entry name" value="HTH-TYPE TRANSCRIPTIONAL REGULATOR LRHA-RELATED"/>
    <property type="match status" value="1"/>
</dbReference>
<dbReference type="PANTHER" id="PTHR30579">
    <property type="entry name" value="TRANSCRIPTIONAL REGULATOR"/>
    <property type="match status" value="1"/>
</dbReference>
<proteinExistence type="inferred from homology"/>
<evidence type="ECO:0000256" key="1">
    <source>
        <dbReference type="ARBA" id="ARBA00009437"/>
    </source>
</evidence>
<dbReference type="Pfam" id="PF03466">
    <property type="entry name" value="LysR_substrate"/>
    <property type="match status" value="1"/>
</dbReference>
<dbReference type="InterPro" id="IPR005119">
    <property type="entry name" value="LysR_subst-bd"/>
</dbReference>
<dbReference type="EMBL" id="SNYW01000002">
    <property type="protein sequence ID" value="TDQ85488.1"/>
    <property type="molecule type" value="Genomic_DNA"/>
</dbReference>
<sequence>MNVRAEKMNKSRRPLELDLLRSFAAIVAAGSFRAAAEAVGRSPSAVSMQIGRLEEIVGGRLFTRDRPPVRLTPEGEMLLDYARRLLVLEEEARAAFAPEAALGRVRFGIPDDYATGVLQPILARLAVEHPRIEVEITCAPSAQLLPLLKGGQLDLAIITHLPGRPRGQLVRREPLVWAAARISSGWDSDPLPVAVFQPDCWARDVVERALDKAKRRYRIAYASPNLAGLLAVVQAGLAVAALPRSSVPENLRLLDARLGFRRLPVLDLCLVRRERASSPAIDSMSACILAALA</sequence>
<evidence type="ECO:0000256" key="3">
    <source>
        <dbReference type="ARBA" id="ARBA00023125"/>
    </source>
</evidence>